<dbReference type="InterPro" id="IPR001647">
    <property type="entry name" value="HTH_TetR"/>
</dbReference>
<evidence type="ECO:0000256" key="2">
    <source>
        <dbReference type="ARBA" id="ARBA00023125"/>
    </source>
</evidence>
<dbReference type="RefSeq" id="WP_395814449.1">
    <property type="nucleotide sequence ID" value="NZ_CP043494.1"/>
</dbReference>
<keyword evidence="7" id="KW-1185">Reference proteome</keyword>
<dbReference type="InterPro" id="IPR009057">
    <property type="entry name" value="Homeodomain-like_sf"/>
</dbReference>
<dbReference type="PANTHER" id="PTHR30055:SF234">
    <property type="entry name" value="HTH-TYPE TRANSCRIPTIONAL REGULATOR BETI"/>
    <property type="match status" value="1"/>
</dbReference>
<evidence type="ECO:0000256" key="3">
    <source>
        <dbReference type="ARBA" id="ARBA00023163"/>
    </source>
</evidence>
<accession>A0ABY9WI60</accession>
<evidence type="ECO:0000256" key="4">
    <source>
        <dbReference type="PROSITE-ProRule" id="PRU00335"/>
    </source>
</evidence>
<feature type="domain" description="HTH tetR-type" evidence="5">
    <location>
        <begin position="11"/>
        <end position="71"/>
    </location>
</feature>
<dbReference type="SUPFAM" id="SSF48498">
    <property type="entry name" value="Tetracyclin repressor-like, C-terminal domain"/>
    <property type="match status" value="1"/>
</dbReference>
<dbReference type="Pfam" id="PF00440">
    <property type="entry name" value="TetR_N"/>
    <property type="match status" value="1"/>
</dbReference>
<keyword evidence="1" id="KW-0805">Transcription regulation</keyword>
<dbReference type="EMBL" id="CP043494">
    <property type="protein sequence ID" value="WNG43465.1"/>
    <property type="molecule type" value="Genomic_DNA"/>
</dbReference>
<proteinExistence type="predicted"/>
<evidence type="ECO:0000313" key="7">
    <source>
        <dbReference type="Proteomes" id="UP001611383"/>
    </source>
</evidence>
<dbReference type="PROSITE" id="PS50977">
    <property type="entry name" value="HTH_TETR_2"/>
    <property type="match status" value="1"/>
</dbReference>
<sequence length="212" mass="24301">MPRPRFEKLPPERRAHILEVAAREFGALGYEGASLNRILEKAELSKGAAYYYFDDKADLFLAVLLHCWEHLMVEDALRPEVLRADTFWEHLRALYQRQFGLLRQHPWMMGVARAVWTLPPHLRESGPMAVLIERGQALMRGLLVRGRELGVIREDVPEALLGAWVRALDSAGDQWLLEHWEQLDDAAMREHADRVVDAIRRLLTPAQPGGKS</sequence>
<dbReference type="InterPro" id="IPR023772">
    <property type="entry name" value="DNA-bd_HTH_TetR-type_CS"/>
</dbReference>
<name>A0ABY9WI60_9BACT</name>
<dbReference type="PANTHER" id="PTHR30055">
    <property type="entry name" value="HTH-TYPE TRANSCRIPTIONAL REGULATOR RUTR"/>
    <property type="match status" value="1"/>
</dbReference>
<dbReference type="SUPFAM" id="SSF46689">
    <property type="entry name" value="Homeodomain-like"/>
    <property type="match status" value="1"/>
</dbReference>
<dbReference type="InterPro" id="IPR036271">
    <property type="entry name" value="Tet_transcr_reg_TetR-rel_C_sf"/>
</dbReference>
<organism evidence="6 7">
    <name type="scientific">Archangium minus</name>
    <dbReference type="NCBI Taxonomy" id="83450"/>
    <lineage>
        <taxon>Bacteria</taxon>
        <taxon>Pseudomonadati</taxon>
        <taxon>Myxococcota</taxon>
        <taxon>Myxococcia</taxon>
        <taxon>Myxococcales</taxon>
        <taxon>Cystobacterineae</taxon>
        <taxon>Archangiaceae</taxon>
        <taxon>Archangium</taxon>
    </lineage>
</organism>
<keyword evidence="2 4" id="KW-0238">DNA-binding</keyword>
<evidence type="ECO:0000313" key="6">
    <source>
        <dbReference type="EMBL" id="WNG43465.1"/>
    </source>
</evidence>
<evidence type="ECO:0000259" key="5">
    <source>
        <dbReference type="PROSITE" id="PS50977"/>
    </source>
</evidence>
<protein>
    <submittedName>
        <fullName evidence="6">TetR/AcrR family transcriptional regulator</fullName>
    </submittedName>
</protein>
<dbReference type="InterPro" id="IPR050109">
    <property type="entry name" value="HTH-type_TetR-like_transc_reg"/>
</dbReference>
<reference evidence="6 7" key="1">
    <citation type="submission" date="2019-08" db="EMBL/GenBank/DDBJ databases">
        <title>Archangium and Cystobacter genomes.</title>
        <authorList>
            <person name="Chen I.-C.K."/>
            <person name="Wielgoss S."/>
        </authorList>
    </citation>
    <scope>NUCLEOTIDE SEQUENCE [LARGE SCALE GENOMIC DNA]</scope>
    <source>
        <strain evidence="6 7">Cbm 6</strain>
    </source>
</reference>
<evidence type="ECO:0000256" key="1">
    <source>
        <dbReference type="ARBA" id="ARBA00023015"/>
    </source>
</evidence>
<dbReference type="Gene3D" id="1.10.357.10">
    <property type="entry name" value="Tetracycline Repressor, domain 2"/>
    <property type="match status" value="1"/>
</dbReference>
<dbReference type="Proteomes" id="UP001611383">
    <property type="component" value="Chromosome"/>
</dbReference>
<dbReference type="PROSITE" id="PS01081">
    <property type="entry name" value="HTH_TETR_1"/>
    <property type="match status" value="1"/>
</dbReference>
<keyword evidence="3" id="KW-0804">Transcription</keyword>
<dbReference type="PRINTS" id="PR00455">
    <property type="entry name" value="HTHTETR"/>
</dbReference>
<gene>
    <name evidence="6" type="ORF">F0U60_04645</name>
</gene>
<feature type="DNA-binding region" description="H-T-H motif" evidence="4">
    <location>
        <begin position="34"/>
        <end position="53"/>
    </location>
</feature>